<sequence>MELSCVHTTIDEGQCNFLHGYDEKVQGRDIEKPEDIIHEQSTPQQGTTAAEQTRSPLSNPTFNEYIPPQANSHAENSMVLREIQALKQTIENMRTEYESQFVQQQLETWKGGDRGEINGGGSKHSRGVDVRSNGGGDIKAQNIIYTLTVNVTTICGVVEVDSSRGGGEVDKSKGRCKNNGGIGDIINGDGDFEVEDVTNAPPDVCFDIEINVERDMKDSHLNEFFC</sequence>
<evidence type="ECO:0000256" key="2">
    <source>
        <dbReference type="SAM" id="MobiDB-lite"/>
    </source>
</evidence>
<reference evidence="3" key="1">
    <citation type="submission" date="2023-07" db="EMBL/GenBank/DDBJ databases">
        <title>draft genome sequence of fig (Ficus carica).</title>
        <authorList>
            <person name="Takahashi T."/>
            <person name="Nishimura K."/>
        </authorList>
    </citation>
    <scope>NUCLEOTIDE SEQUENCE</scope>
</reference>
<feature type="compositionally biased region" description="Polar residues" evidence="2">
    <location>
        <begin position="39"/>
        <end position="60"/>
    </location>
</feature>
<keyword evidence="1" id="KW-0175">Coiled coil</keyword>
<dbReference type="EMBL" id="BTGU01000106">
    <property type="protein sequence ID" value="GMN61075.1"/>
    <property type="molecule type" value="Genomic_DNA"/>
</dbReference>
<dbReference type="Proteomes" id="UP001187192">
    <property type="component" value="Unassembled WGS sequence"/>
</dbReference>
<evidence type="ECO:0000313" key="3">
    <source>
        <dbReference type="EMBL" id="GMN61075.1"/>
    </source>
</evidence>
<comment type="caution">
    <text evidence="3">The sequence shown here is derived from an EMBL/GenBank/DDBJ whole genome shotgun (WGS) entry which is preliminary data.</text>
</comment>
<evidence type="ECO:0000256" key="1">
    <source>
        <dbReference type="SAM" id="Coils"/>
    </source>
</evidence>
<organism evidence="3 4">
    <name type="scientific">Ficus carica</name>
    <name type="common">Common fig</name>
    <dbReference type="NCBI Taxonomy" id="3494"/>
    <lineage>
        <taxon>Eukaryota</taxon>
        <taxon>Viridiplantae</taxon>
        <taxon>Streptophyta</taxon>
        <taxon>Embryophyta</taxon>
        <taxon>Tracheophyta</taxon>
        <taxon>Spermatophyta</taxon>
        <taxon>Magnoliopsida</taxon>
        <taxon>eudicotyledons</taxon>
        <taxon>Gunneridae</taxon>
        <taxon>Pentapetalae</taxon>
        <taxon>rosids</taxon>
        <taxon>fabids</taxon>
        <taxon>Rosales</taxon>
        <taxon>Moraceae</taxon>
        <taxon>Ficeae</taxon>
        <taxon>Ficus</taxon>
    </lineage>
</organism>
<feature type="region of interest" description="Disordered" evidence="2">
    <location>
        <begin position="37"/>
        <end position="60"/>
    </location>
</feature>
<keyword evidence="4" id="KW-1185">Reference proteome</keyword>
<name>A0AA88DTP0_FICCA</name>
<proteinExistence type="predicted"/>
<protein>
    <submittedName>
        <fullName evidence="3">Uncharacterized protein</fullName>
    </submittedName>
</protein>
<gene>
    <name evidence="3" type="ORF">TIFTF001_030171</name>
</gene>
<feature type="coiled-coil region" evidence="1">
    <location>
        <begin position="76"/>
        <end position="103"/>
    </location>
</feature>
<accession>A0AA88DTP0</accession>
<feature type="region of interest" description="Disordered" evidence="2">
    <location>
        <begin position="112"/>
        <end position="132"/>
    </location>
</feature>
<evidence type="ECO:0000313" key="4">
    <source>
        <dbReference type="Proteomes" id="UP001187192"/>
    </source>
</evidence>
<dbReference type="AlphaFoldDB" id="A0AA88DTP0"/>